<feature type="transmembrane region" description="Helical" evidence="1">
    <location>
        <begin position="12"/>
        <end position="32"/>
    </location>
</feature>
<sequence>MQQKKNKKHFIPVVNYMILVFLVIVTSIFSTISNQYTSINLKNRNEDNDKESSRLFKKLKMENETIQQEPNVDIIDEDEVYNNNPKFHLEEQDELKISDDDFNKLN</sequence>
<evidence type="ECO:0000256" key="1">
    <source>
        <dbReference type="SAM" id="Phobius"/>
    </source>
</evidence>
<gene>
    <name evidence="2" type="ORF">GLOINDRAFT_30438</name>
</gene>
<keyword evidence="1" id="KW-1133">Transmembrane helix</keyword>
<accession>U9TN20</accession>
<evidence type="ECO:0000313" key="2">
    <source>
        <dbReference type="EMBL" id="ESA09510.1"/>
    </source>
</evidence>
<dbReference type="HOGENOM" id="CLU_2224593_0_0_1"/>
<organism evidence="2">
    <name type="scientific">Rhizophagus irregularis (strain DAOM 181602 / DAOM 197198 / MUCL 43194)</name>
    <name type="common">Arbuscular mycorrhizal fungus</name>
    <name type="synonym">Glomus intraradices</name>
    <dbReference type="NCBI Taxonomy" id="747089"/>
    <lineage>
        <taxon>Eukaryota</taxon>
        <taxon>Fungi</taxon>
        <taxon>Fungi incertae sedis</taxon>
        <taxon>Mucoromycota</taxon>
        <taxon>Glomeromycotina</taxon>
        <taxon>Glomeromycetes</taxon>
        <taxon>Glomerales</taxon>
        <taxon>Glomeraceae</taxon>
        <taxon>Rhizophagus</taxon>
    </lineage>
</organism>
<dbReference type="VEuPathDB" id="FungiDB:RhiirFUN_009998"/>
<name>U9TN20_RHIID</name>
<reference evidence="2" key="1">
    <citation type="submission" date="2013-07" db="EMBL/GenBank/DDBJ databases">
        <title>The genome of an arbuscular mycorrhizal fungus provides insights into the evolution of the oldest plant symbiosis.</title>
        <authorList>
            <consortium name="DOE Joint Genome Institute"/>
            <person name="Tisserant E."/>
            <person name="Malbreil M."/>
            <person name="Kuo A."/>
            <person name="Kohler A."/>
            <person name="Symeonidi A."/>
            <person name="Balestrini R."/>
            <person name="Charron P."/>
            <person name="Duensing N."/>
            <person name="Frei-dit-Frey N."/>
            <person name="Gianinazzi-Pearson V."/>
            <person name="Gilbert B."/>
            <person name="Handa Y."/>
            <person name="Hijri M."/>
            <person name="Kaul R."/>
            <person name="Kawaguchi M."/>
            <person name="Krajinski F."/>
            <person name="Lammers P."/>
            <person name="Lapierre D."/>
            <person name="Masclaux F.G."/>
            <person name="Murat C."/>
            <person name="Morin E."/>
            <person name="Ndikumana S."/>
            <person name="Pagni M."/>
            <person name="Petitpierre D."/>
            <person name="Requena N."/>
            <person name="Rosikiewicz P."/>
            <person name="Riley R."/>
            <person name="Saito K."/>
            <person name="San Clemente H."/>
            <person name="Shapiro H."/>
            <person name="van Tuinen D."/>
            <person name="Becard G."/>
            <person name="Bonfante P."/>
            <person name="Paszkowski U."/>
            <person name="Shachar-Hill Y."/>
            <person name="Young J.P."/>
            <person name="Sanders I.R."/>
            <person name="Henrissat B."/>
            <person name="Rensing S.A."/>
            <person name="Grigoriev I.V."/>
            <person name="Corradi N."/>
            <person name="Roux C."/>
            <person name="Martin F."/>
        </authorList>
    </citation>
    <scope>NUCLEOTIDE SEQUENCE</scope>
    <source>
        <strain evidence="2">DAOM 197198</strain>
    </source>
</reference>
<dbReference type="EMBL" id="KI287998">
    <property type="protein sequence ID" value="ESA09510.1"/>
    <property type="molecule type" value="Genomic_DNA"/>
</dbReference>
<dbReference type="AlphaFoldDB" id="U9TN20"/>
<keyword evidence="1" id="KW-0812">Transmembrane</keyword>
<keyword evidence="1" id="KW-0472">Membrane</keyword>
<proteinExistence type="predicted"/>
<protein>
    <submittedName>
        <fullName evidence="2">Uncharacterized protein</fullName>
    </submittedName>
</protein>